<dbReference type="Pfam" id="PF01048">
    <property type="entry name" value="PNP_UDP_1"/>
    <property type="match status" value="1"/>
</dbReference>
<comment type="similarity">
    <text evidence="1">Belongs to the PNP/UDP phosphorylase family.</text>
</comment>
<feature type="domain" description="Nucleoside phosphorylase" evidence="3">
    <location>
        <begin position="41"/>
        <end position="286"/>
    </location>
</feature>
<feature type="binding site" evidence="2">
    <location>
        <position position="76"/>
    </location>
    <ligand>
        <name>phosphate</name>
        <dbReference type="ChEBI" id="CHEBI:43474"/>
    </ligand>
</feature>
<dbReference type="NCBIfam" id="TIGR01719">
    <property type="entry name" value="euk_UDPppase"/>
    <property type="match status" value="1"/>
</dbReference>
<reference evidence="4" key="1">
    <citation type="submission" date="2023-06" db="EMBL/GenBank/DDBJ databases">
        <authorList>
            <person name="Delattre M."/>
        </authorList>
    </citation>
    <scope>NUCLEOTIDE SEQUENCE</scope>
    <source>
        <strain evidence="4">AF72</strain>
    </source>
</reference>
<feature type="binding site" evidence="2">
    <location>
        <position position="199"/>
    </location>
    <ligand>
        <name>substrate</name>
    </ligand>
</feature>
<accession>A0AA36CKA4</accession>
<sequence length="291" mass="32003">MNGNDLRLQNEHLASNTGDDRLYHFGLGKQTTDLKQFSDVKFVCTGGAGHRIQIYAELFSKETGVAASGNLSNSDRYVLYKTGPILWANHGIGTPSLSVMLNEILKLLAYAGASDVSFFRLGTSGGIGVAPGTVVISNGAMNGELTDKYVMYIQGKRVSRKPTHLDEGIREALKASAVKLSIPYAEGKTLCADDFYEGQMRLDGFFCNYGADEKFAFLHRLNELGVRNIEMESTCFSATTLRAGVKAAICCVTLLNRMDGDQVNITAEQYMEYEMRPFRVVVAYIRSLLNI</sequence>
<evidence type="ECO:0000313" key="4">
    <source>
        <dbReference type="EMBL" id="CAJ0569836.1"/>
    </source>
</evidence>
<gene>
    <name evidence="4" type="ORF">MSPICULIGERA_LOCUS8294</name>
</gene>
<evidence type="ECO:0000313" key="5">
    <source>
        <dbReference type="Proteomes" id="UP001177023"/>
    </source>
</evidence>
<dbReference type="PANTHER" id="PTHR43691">
    <property type="entry name" value="URIDINE PHOSPHORYLASE"/>
    <property type="match status" value="1"/>
</dbReference>
<name>A0AA36CKA4_9BILA</name>
<dbReference type="Proteomes" id="UP001177023">
    <property type="component" value="Unassembled WGS sequence"/>
</dbReference>
<dbReference type="InterPro" id="IPR010059">
    <property type="entry name" value="Uridine_phosphorylase_euk"/>
</dbReference>
<dbReference type="GO" id="GO:0009166">
    <property type="term" value="P:nucleotide catabolic process"/>
    <property type="evidence" value="ECO:0007669"/>
    <property type="project" value="InterPro"/>
</dbReference>
<protein>
    <recommendedName>
        <fullName evidence="3">Nucleoside phosphorylase domain-containing protein</fullName>
    </recommendedName>
</protein>
<dbReference type="CDD" id="cd17763">
    <property type="entry name" value="UP_hUPP-like"/>
    <property type="match status" value="1"/>
</dbReference>
<proteinExistence type="inferred from homology"/>
<dbReference type="SUPFAM" id="SSF53167">
    <property type="entry name" value="Purine and uridine phosphorylases"/>
    <property type="match status" value="1"/>
</dbReference>
<evidence type="ECO:0000256" key="2">
    <source>
        <dbReference type="PIRSR" id="PIRSR610059-50"/>
    </source>
</evidence>
<dbReference type="GO" id="GO:0004850">
    <property type="term" value="F:uridine phosphorylase activity"/>
    <property type="evidence" value="ECO:0007669"/>
    <property type="project" value="InterPro"/>
</dbReference>
<comment type="caution">
    <text evidence="4">The sequence shown here is derived from an EMBL/GenBank/DDBJ whole genome shotgun (WGS) entry which is preliminary data.</text>
</comment>
<dbReference type="Gene3D" id="3.40.50.1580">
    <property type="entry name" value="Nucleoside phosphorylase domain"/>
    <property type="match status" value="1"/>
</dbReference>
<feature type="binding site" evidence="2">
    <location>
        <begin position="120"/>
        <end position="123"/>
    </location>
    <ligand>
        <name>phosphate</name>
        <dbReference type="ChEBI" id="CHEBI:43474"/>
    </ligand>
</feature>
<dbReference type="InterPro" id="IPR035994">
    <property type="entry name" value="Nucleoside_phosphorylase_sf"/>
</dbReference>
<feature type="binding site" evidence="2">
    <location>
        <position position="201"/>
    </location>
    <ligand>
        <name>substrate</name>
    </ligand>
</feature>
<dbReference type="GO" id="GO:0005829">
    <property type="term" value="C:cytosol"/>
    <property type="evidence" value="ECO:0007669"/>
    <property type="project" value="TreeGrafter"/>
</dbReference>
<dbReference type="EMBL" id="CATQJA010002151">
    <property type="protein sequence ID" value="CAJ0569836.1"/>
    <property type="molecule type" value="Genomic_DNA"/>
</dbReference>
<feature type="non-terminal residue" evidence="4">
    <location>
        <position position="1"/>
    </location>
</feature>
<keyword evidence="5" id="KW-1185">Reference proteome</keyword>
<dbReference type="GO" id="GO:0006218">
    <property type="term" value="P:uridine catabolic process"/>
    <property type="evidence" value="ECO:0007669"/>
    <property type="project" value="TreeGrafter"/>
</dbReference>
<dbReference type="AlphaFoldDB" id="A0AA36CKA4"/>
<evidence type="ECO:0000259" key="3">
    <source>
        <dbReference type="Pfam" id="PF01048"/>
    </source>
</evidence>
<dbReference type="InterPro" id="IPR000845">
    <property type="entry name" value="Nucleoside_phosphorylase_d"/>
</dbReference>
<organism evidence="4 5">
    <name type="scientific">Mesorhabditis spiculigera</name>
    <dbReference type="NCBI Taxonomy" id="96644"/>
    <lineage>
        <taxon>Eukaryota</taxon>
        <taxon>Metazoa</taxon>
        <taxon>Ecdysozoa</taxon>
        <taxon>Nematoda</taxon>
        <taxon>Chromadorea</taxon>
        <taxon>Rhabditida</taxon>
        <taxon>Rhabditina</taxon>
        <taxon>Rhabditomorpha</taxon>
        <taxon>Rhabditoidea</taxon>
        <taxon>Rhabditidae</taxon>
        <taxon>Mesorhabditinae</taxon>
        <taxon>Mesorhabditis</taxon>
    </lineage>
</organism>
<dbReference type="PANTHER" id="PTHR43691:SF11">
    <property type="entry name" value="FI09636P-RELATED"/>
    <property type="match status" value="1"/>
</dbReference>
<evidence type="ECO:0000256" key="1">
    <source>
        <dbReference type="ARBA" id="ARBA00010456"/>
    </source>
</evidence>